<feature type="transmembrane region" description="Helical" evidence="9">
    <location>
        <begin position="247"/>
        <end position="266"/>
    </location>
</feature>
<evidence type="ECO:0000256" key="2">
    <source>
        <dbReference type="ARBA" id="ARBA00005441"/>
    </source>
</evidence>
<evidence type="ECO:0000313" key="11">
    <source>
        <dbReference type="EMBL" id="KAI1697134.1"/>
    </source>
</evidence>
<feature type="domain" description="Sphingomyelin synthase-like" evidence="10">
    <location>
        <begin position="313"/>
        <end position="385"/>
    </location>
</feature>
<dbReference type="InterPro" id="IPR045221">
    <property type="entry name" value="Sphingomyelin_synth-like"/>
</dbReference>
<keyword evidence="12" id="KW-1185">Reference proteome</keyword>
<accession>A0AAD4QSQ3</accession>
<dbReference type="Proteomes" id="UP001201812">
    <property type="component" value="Unassembled WGS sequence"/>
</dbReference>
<comment type="caution">
    <text evidence="11">The sequence shown here is derived from an EMBL/GenBank/DDBJ whole genome shotgun (WGS) entry which is preliminary data.</text>
</comment>
<dbReference type="GO" id="GO:0033188">
    <property type="term" value="F:sphingomyelin synthase activity"/>
    <property type="evidence" value="ECO:0007669"/>
    <property type="project" value="TreeGrafter"/>
</dbReference>
<feature type="transmembrane region" description="Helical" evidence="9">
    <location>
        <begin position="6"/>
        <end position="23"/>
    </location>
</feature>
<evidence type="ECO:0000256" key="3">
    <source>
        <dbReference type="ARBA" id="ARBA00022679"/>
    </source>
</evidence>
<evidence type="ECO:0000313" key="12">
    <source>
        <dbReference type="Proteomes" id="UP001201812"/>
    </source>
</evidence>
<sequence length="472" mass="53968">MWLYSTFIVVGLFGFACYCIRAGEQAELASTENRYVTWADLYLFSLCLLGVAWLSTSWLYSTLIVVSLVVLASACFRIGVQAEALAKLKATLNRSSGEFCPRPIFIFSSLCPFGFKTVLQILNLSLRCRFVTGQFIQFAKYEEKHLLCAVTSPAPAAMGMSEIPLEPHKLAFVVVFLILAGLSNWIALAYIHDFVGREPLPDVIFSWLPEQGWALGLGDLMVTLCSASTITLFILHKHRNIVMRRTLFILGVLYTFRTISMLATQLPSGYADNNYKCRKQLDPRDRTLSVYIHRVLEQTFHVGFQNIESKMICGDLLYSGHTLVMVICTLTINHYIPLSIKWIRWVPNMLMLIGICCMVISRTHYTIDVFFAYCFSVGVFTLYHAFCEIDTYRERKMSVLYKLWMMRIVSWLEENVIPGRIENKLEVPFAQAIYKNYFDPMRRPRQQSKSISNSSSTAVIVGARMTKKTHYL</sequence>
<keyword evidence="3" id="KW-0808">Transferase</keyword>
<feature type="transmembrane region" description="Helical" evidence="9">
    <location>
        <begin position="345"/>
        <end position="364"/>
    </location>
</feature>
<evidence type="ECO:0000256" key="9">
    <source>
        <dbReference type="SAM" id="Phobius"/>
    </source>
</evidence>
<evidence type="ECO:0000256" key="8">
    <source>
        <dbReference type="ARBA" id="ARBA00023136"/>
    </source>
</evidence>
<dbReference type="GO" id="GO:0006686">
    <property type="term" value="P:sphingomyelin biosynthetic process"/>
    <property type="evidence" value="ECO:0007669"/>
    <property type="project" value="TreeGrafter"/>
</dbReference>
<feature type="transmembrane region" description="Helical" evidence="9">
    <location>
        <begin position="35"/>
        <end position="54"/>
    </location>
</feature>
<dbReference type="Pfam" id="PF14360">
    <property type="entry name" value="PAP2_C"/>
    <property type="match status" value="1"/>
</dbReference>
<reference evidence="11" key="1">
    <citation type="submission" date="2022-01" db="EMBL/GenBank/DDBJ databases">
        <title>Genome Sequence Resource for Two Populations of Ditylenchus destructor, the Migratory Endoparasitic Phytonematode.</title>
        <authorList>
            <person name="Zhang H."/>
            <person name="Lin R."/>
            <person name="Xie B."/>
        </authorList>
    </citation>
    <scope>NUCLEOTIDE SEQUENCE</scope>
    <source>
        <strain evidence="11">BazhouSP</strain>
    </source>
</reference>
<name>A0AAD4QSQ3_9BILA</name>
<comment type="similarity">
    <text evidence="2">Belongs to the sphingomyelin synthase family.</text>
</comment>
<evidence type="ECO:0000256" key="1">
    <source>
        <dbReference type="ARBA" id="ARBA00004141"/>
    </source>
</evidence>
<gene>
    <name evidence="11" type="ORF">DdX_18662</name>
</gene>
<evidence type="ECO:0000256" key="5">
    <source>
        <dbReference type="ARBA" id="ARBA00022919"/>
    </source>
</evidence>
<keyword evidence="6 9" id="KW-1133">Transmembrane helix</keyword>
<evidence type="ECO:0000256" key="6">
    <source>
        <dbReference type="ARBA" id="ARBA00022989"/>
    </source>
</evidence>
<keyword evidence="8 9" id="KW-0472">Membrane</keyword>
<dbReference type="GO" id="GO:0047493">
    <property type="term" value="F:ceramide cholinephosphotransferase activity"/>
    <property type="evidence" value="ECO:0007669"/>
    <property type="project" value="TreeGrafter"/>
</dbReference>
<feature type="transmembrane region" description="Helical" evidence="9">
    <location>
        <begin position="212"/>
        <end position="235"/>
    </location>
</feature>
<feature type="transmembrane region" description="Helical" evidence="9">
    <location>
        <begin position="60"/>
        <end position="80"/>
    </location>
</feature>
<dbReference type="AlphaFoldDB" id="A0AAD4QSQ3"/>
<proteinExistence type="inferred from homology"/>
<dbReference type="GO" id="GO:0046513">
    <property type="term" value="P:ceramide biosynthetic process"/>
    <property type="evidence" value="ECO:0007669"/>
    <property type="project" value="TreeGrafter"/>
</dbReference>
<evidence type="ECO:0000256" key="4">
    <source>
        <dbReference type="ARBA" id="ARBA00022692"/>
    </source>
</evidence>
<dbReference type="EMBL" id="JAKKPZ010000285">
    <property type="protein sequence ID" value="KAI1697134.1"/>
    <property type="molecule type" value="Genomic_DNA"/>
</dbReference>
<keyword evidence="4 9" id="KW-0812">Transmembrane</keyword>
<comment type="subcellular location">
    <subcellularLocation>
        <location evidence="1">Membrane</location>
        <topology evidence="1">Multi-pass membrane protein</topology>
    </subcellularLocation>
</comment>
<protein>
    <submittedName>
        <fullName evidence="11">Phosphatidylcholine:ceramide cholinephosphotransferase 3</fullName>
    </submittedName>
</protein>
<dbReference type="PANTHER" id="PTHR21290:SF34">
    <property type="entry name" value="PHOSPHATIDYLCHOLINE:CERAMIDE CHOLINEPHOSPHOTRANSFERASE 3-RELATED"/>
    <property type="match status" value="1"/>
</dbReference>
<keyword evidence="5" id="KW-0746">Sphingolipid metabolism</keyword>
<dbReference type="InterPro" id="IPR025749">
    <property type="entry name" value="Sphingomyelin_synth-like_dom"/>
</dbReference>
<dbReference type="PANTHER" id="PTHR21290">
    <property type="entry name" value="SPHINGOMYELIN SYNTHETASE"/>
    <property type="match status" value="1"/>
</dbReference>
<dbReference type="GO" id="GO:0005789">
    <property type="term" value="C:endoplasmic reticulum membrane"/>
    <property type="evidence" value="ECO:0007669"/>
    <property type="project" value="TreeGrafter"/>
</dbReference>
<organism evidence="11 12">
    <name type="scientific">Ditylenchus destructor</name>
    <dbReference type="NCBI Taxonomy" id="166010"/>
    <lineage>
        <taxon>Eukaryota</taxon>
        <taxon>Metazoa</taxon>
        <taxon>Ecdysozoa</taxon>
        <taxon>Nematoda</taxon>
        <taxon>Chromadorea</taxon>
        <taxon>Rhabditida</taxon>
        <taxon>Tylenchina</taxon>
        <taxon>Tylenchomorpha</taxon>
        <taxon>Sphaerularioidea</taxon>
        <taxon>Anguinidae</taxon>
        <taxon>Anguininae</taxon>
        <taxon>Ditylenchus</taxon>
    </lineage>
</organism>
<evidence type="ECO:0000259" key="10">
    <source>
        <dbReference type="Pfam" id="PF14360"/>
    </source>
</evidence>
<dbReference type="GO" id="GO:0005886">
    <property type="term" value="C:plasma membrane"/>
    <property type="evidence" value="ECO:0007669"/>
    <property type="project" value="TreeGrafter"/>
</dbReference>
<feature type="transmembrane region" description="Helical" evidence="9">
    <location>
        <begin position="316"/>
        <end position="336"/>
    </location>
</feature>
<keyword evidence="7" id="KW-0443">Lipid metabolism</keyword>
<evidence type="ECO:0000256" key="7">
    <source>
        <dbReference type="ARBA" id="ARBA00023098"/>
    </source>
</evidence>
<feature type="transmembrane region" description="Helical" evidence="9">
    <location>
        <begin position="370"/>
        <end position="387"/>
    </location>
</feature>
<feature type="transmembrane region" description="Helical" evidence="9">
    <location>
        <begin position="170"/>
        <end position="192"/>
    </location>
</feature>
<dbReference type="GO" id="GO:0000139">
    <property type="term" value="C:Golgi membrane"/>
    <property type="evidence" value="ECO:0007669"/>
    <property type="project" value="TreeGrafter"/>
</dbReference>